<reference evidence="3 4" key="1">
    <citation type="submission" date="2023-12" db="EMBL/GenBank/DDBJ databases">
        <title>Novel species of the genus Arcicella isolated from rivers.</title>
        <authorList>
            <person name="Lu H."/>
        </authorList>
    </citation>
    <scope>NUCLEOTIDE SEQUENCE [LARGE SCALE GENOMIC DNA]</scope>
    <source>
        <strain evidence="3 4">LMG 21963</strain>
    </source>
</reference>
<name>A0ABU5QLZ6_9BACT</name>
<feature type="domain" description="Secretion system C-terminal sorting" evidence="2">
    <location>
        <begin position="1710"/>
        <end position="1785"/>
    </location>
</feature>
<evidence type="ECO:0000256" key="1">
    <source>
        <dbReference type="SAM" id="SignalP"/>
    </source>
</evidence>
<protein>
    <submittedName>
        <fullName evidence="3">T9SS type A sorting domain-containing protein</fullName>
    </submittedName>
</protein>
<evidence type="ECO:0000313" key="4">
    <source>
        <dbReference type="Proteomes" id="UP001304671"/>
    </source>
</evidence>
<feature type="signal peptide" evidence="1">
    <location>
        <begin position="1"/>
        <end position="20"/>
    </location>
</feature>
<evidence type="ECO:0000259" key="2">
    <source>
        <dbReference type="Pfam" id="PF18962"/>
    </source>
</evidence>
<proteinExistence type="predicted"/>
<dbReference type="NCBIfam" id="TIGR04183">
    <property type="entry name" value="Por_Secre_tail"/>
    <property type="match status" value="1"/>
</dbReference>
<accession>A0ABU5QLZ6</accession>
<dbReference type="EMBL" id="JAYFUL010000012">
    <property type="protein sequence ID" value="MEA5258086.1"/>
    <property type="molecule type" value="Genomic_DNA"/>
</dbReference>
<keyword evidence="1" id="KW-0732">Signal</keyword>
<dbReference type="Proteomes" id="UP001304671">
    <property type="component" value="Unassembled WGS sequence"/>
</dbReference>
<feature type="chain" id="PRO_5046630071" evidence="1">
    <location>
        <begin position="21"/>
        <end position="1787"/>
    </location>
</feature>
<dbReference type="RefSeq" id="WP_323248926.1">
    <property type="nucleotide sequence ID" value="NZ_JAYFUL010000012.1"/>
</dbReference>
<dbReference type="Pfam" id="PF18962">
    <property type="entry name" value="Por_Secre_tail"/>
    <property type="match status" value="1"/>
</dbReference>
<dbReference type="InterPro" id="IPR013783">
    <property type="entry name" value="Ig-like_fold"/>
</dbReference>
<sequence>MKHFYLLIALLFCINYTTFSQQVSSNSPICLGNTLELKASGGKTFVWKGPNGFTSNQQNPIIEKPTTDNSGNYKVTIDGLTTLSIDVAVGKTPFSQQVIYNNVVGNSLFLSTYASGANELSFKYLWSGPDNFTSEVAFASINGFDKKNQGKYTAKMTDVFGCTSEASTIVTFNTPECPYSVKLYVESGNNKSFYYSDNGNTVYPINICKETPTNLRLDTTYFGKCKVQWYKNNQLLTGANGVNLQITEEAIYQAKITNSTCEYQSPKLQVLIKTTPNITIYSSANESQIAICRNGGEAWLSAQPEYLITDSYSYQWLKNDEIIKDATNYNYLAKEEGEYKVIGKTGLCIGVSSPIKIVSTDKIFAKLSFWANAYGSSSGVMSDMSEIKELKVCTINSINFNLISASIGNQDLYLNGKLYGSNSSNYTVTQSGTYKLKVKQGQCTAEDSVKITMGKTFTIPLYQSVMLPYYNGTTFINTYYYPDYNYSASLSYNNFKWYKDNQVYANQSTLTPLIAGSYQLKYLDNQTDCVGESRIIKIDKPFVIQPFTINSPKTIILCEGSSRTLNPNICYNNQIVWKKDGKKLTKLSSGCDITVNEAGKYWYEFTQDSYTYYSDTIEVKIEKGASVSVKDSCLANNTFSLNANTIVDGKYQWYRDKQLIKDATTNTLNTTQYGNYYLQVIKNNCINLSKEIIVGILIPTTQSVCKSDSILFSTKGNLKNVEWTGPNNFNAKIQNPKIPKSTTAMSGIYTLKGETTSGCAVSAQSRVIVKELPTMNLSKTLLACEGSDFEFPRPISILTDSTETADYFTITYPNGTQFKIESYSSAFLPLFKNISSKNAGTYKVEGFATNGGCSVTGTTQLSVINSADCRSISLRNINPSYLTTGVCTNSELEIPFNTTGIFPVGTKFKVITNENIVLGEGTTSPIKIKAPQSFSYFYIKVITEDKTVSSLQYRIILKSYSFDYERISDRLYNALDYSSNDIIACDSAHILSSYNSDFKNFQWYRNNIIIPNVDTYNLQAKQSGSYTLKFETKLGCIWETKPIQVTLGQFPKLIISGKNQLLCGEETTAININSSAGNITWKRDGIILAGKNFSNLNVNQEGKYVATIQKNQCLAISDTLEITNSTSNKLKTKIMYNYSTVGCSKFKADLYAKSDYSSRKLNYQWFKNGIEIPNNNDSLLSVTENGKYSVKISNGTCEGFSEEIVIKNSSIQNASYYNNTNTNIEKEICEGSNIILNLNNYLPTTISSKSTGDSATTNYNLVKNTIYWYRDGKQINDIESPSTSGNIYTKKGDDYISFYSENGKHINFANFSSKTSGKYYTVIKALYENGQECQSSTDTVDIKFSKRVQLENDYSYDKNLKYIPIASCQDSVTFRGNTNSISANSYDGPVNNQRAIGYTWKKDGQIIKSLNKNETDQTITTNLEGTYVLETQYKGGCVSLSQPYKVSLRKLAVLMDSQTAYDNNICEGNNIILTGIAASNIIDTNKVTYKWLKDGIAFSNLSSITARNAGAYQLKATQGKCEGISPTVNINFVKIPTSITPKDSITFCDNTTVNLIASNESGLKYQWELNNVGIKDANTSTLKTNSSGIYRALLRKGECWDYSANVKTVALPTILPKATLSGNQNIDYDKEAKIAVNFNSYAPWTFKLSDGQAFTATTSPFEVTVKPQFTTTYTISEVKNLCGIGTTEGSAKIEVLVLANDIEKNINVEVYPIPTAEICNWKVNTDKPEKVYLTLYDISGQILLEQVSDKNTQSHSGAIDFSKINTGTYFLKIDVGNKNITRKIIKY</sequence>
<comment type="caution">
    <text evidence="3">The sequence shown here is derived from an EMBL/GenBank/DDBJ whole genome shotgun (WGS) entry which is preliminary data.</text>
</comment>
<dbReference type="Gene3D" id="2.60.40.10">
    <property type="entry name" value="Immunoglobulins"/>
    <property type="match status" value="4"/>
</dbReference>
<gene>
    <name evidence="3" type="ORF">VB264_09840</name>
</gene>
<organism evidence="3 4">
    <name type="scientific">Arcicella aquatica</name>
    <dbReference type="NCBI Taxonomy" id="217141"/>
    <lineage>
        <taxon>Bacteria</taxon>
        <taxon>Pseudomonadati</taxon>
        <taxon>Bacteroidota</taxon>
        <taxon>Cytophagia</taxon>
        <taxon>Cytophagales</taxon>
        <taxon>Flectobacillaceae</taxon>
        <taxon>Arcicella</taxon>
    </lineage>
</organism>
<keyword evidence="4" id="KW-1185">Reference proteome</keyword>
<evidence type="ECO:0000313" key="3">
    <source>
        <dbReference type="EMBL" id="MEA5258086.1"/>
    </source>
</evidence>
<dbReference type="InterPro" id="IPR026444">
    <property type="entry name" value="Secre_tail"/>
</dbReference>